<evidence type="ECO:0000313" key="5">
    <source>
        <dbReference type="EMBL" id="MFD1630302.1"/>
    </source>
</evidence>
<feature type="domain" description="DUF4139" evidence="3">
    <location>
        <begin position="220"/>
        <end position="625"/>
    </location>
</feature>
<feature type="signal peptide" evidence="2">
    <location>
        <begin position="1"/>
        <end position="20"/>
    </location>
</feature>
<dbReference type="PANTHER" id="PTHR31005">
    <property type="entry name" value="DUF4139 DOMAIN-CONTAINING PROTEIN"/>
    <property type="match status" value="1"/>
</dbReference>
<evidence type="ECO:0000313" key="6">
    <source>
        <dbReference type="Proteomes" id="UP001597118"/>
    </source>
</evidence>
<dbReference type="NCBIfam" id="TIGR02231">
    <property type="entry name" value="mucoidy inhibitor MuiA family protein"/>
    <property type="match status" value="2"/>
</dbReference>
<dbReference type="Pfam" id="PF13598">
    <property type="entry name" value="DUF4139"/>
    <property type="match status" value="1"/>
</dbReference>
<dbReference type="Proteomes" id="UP001597118">
    <property type="component" value="Unassembled WGS sequence"/>
</dbReference>
<keyword evidence="6" id="KW-1185">Reference proteome</keyword>
<dbReference type="PANTHER" id="PTHR31005:SF8">
    <property type="entry name" value="DUF4139 DOMAIN-CONTAINING PROTEIN"/>
    <property type="match status" value="1"/>
</dbReference>
<comment type="caution">
    <text evidence="5">The sequence shown here is derived from an EMBL/GenBank/DDBJ whole genome shotgun (WGS) entry which is preliminary data.</text>
</comment>
<dbReference type="SUPFAM" id="SSF49464">
    <property type="entry name" value="Carboxypeptidase regulatory domain-like"/>
    <property type="match status" value="1"/>
</dbReference>
<feature type="domain" description="DUF4140" evidence="4">
    <location>
        <begin position="35"/>
        <end position="133"/>
    </location>
</feature>
<organism evidence="5 6">
    <name type="scientific">Pseudopedobacter beijingensis</name>
    <dbReference type="NCBI Taxonomy" id="1207056"/>
    <lineage>
        <taxon>Bacteria</taxon>
        <taxon>Pseudomonadati</taxon>
        <taxon>Bacteroidota</taxon>
        <taxon>Sphingobacteriia</taxon>
        <taxon>Sphingobacteriales</taxon>
        <taxon>Sphingobacteriaceae</taxon>
        <taxon>Pseudopedobacter</taxon>
    </lineage>
</organism>
<feature type="coiled-coil region" evidence="1">
    <location>
        <begin position="163"/>
        <end position="190"/>
    </location>
</feature>
<gene>
    <name evidence="5" type="ORF">ACFSAH_10460</name>
</gene>
<dbReference type="InterPro" id="IPR008969">
    <property type="entry name" value="CarboxyPept-like_regulatory"/>
</dbReference>
<feature type="chain" id="PRO_5047266168" evidence="2">
    <location>
        <begin position="21"/>
        <end position="632"/>
    </location>
</feature>
<evidence type="ECO:0000259" key="3">
    <source>
        <dbReference type="Pfam" id="PF13598"/>
    </source>
</evidence>
<protein>
    <submittedName>
        <fullName evidence="5">Mucoidy inhibitor MuiA family protein</fullName>
    </submittedName>
</protein>
<keyword evidence="1" id="KW-0175">Coiled coil</keyword>
<dbReference type="InterPro" id="IPR011935">
    <property type="entry name" value="CHP02231"/>
</dbReference>
<feature type="coiled-coil region" evidence="1">
    <location>
        <begin position="103"/>
        <end position="130"/>
    </location>
</feature>
<dbReference type="InterPro" id="IPR025554">
    <property type="entry name" value="DUF4140"/>
</dbReference>
<dbReference type="RefSeq" id="WP_379662677.1">
    <property type="nucleotide sequence ID" value="NZ_JBHUDG010000015.1"/>
</dbReference>
<dbReference type="EMBL" id="JBHUDG010000015">
    <property type="protein sequence ID" value="MFD1630302.1"/>
    <property type="molecule type" value="Genomic_DNA"/>
</dbReference>
<keyword evidence="2" id="KW-0732">Signal</keyword>
<name>A0ABW4IE77_9SPHI</name>
<evidence type="ECO:0000256" key="2">
    <source>
        <dbReference type="SAM" id="SignalP"/>
    </source>
</evidence>
<proteinExistence type="predicted"/>
<reference evidence="6" key="1">
    <citation type="journal article" date="2019" name="Int. J. Syst. Evol. Microbiol.">
        <title>The Global Catalogue of Microorganisms (GCM) 10K type strain sequencing project: providing services to taxonomists for standard genome sequencing and annotation.</title>
        <authorList>
            <consortium name="The Broad Institute Genomics Platform"/>
            <consortium name="The Broad Institute Genome Sequencing Center for Infectious Disease"/>
            <person name="Wu L."/>
            <person name="Ma J."/>
        </authorList>
    </citation>
    <scope>NUCLEOTIDE SEQUENCE [LARGE SCALE GENOMIC DNA]</scope>
    <source>
        <strain evidence="6">CCUG 53762</strain>
    </source>
</reference>
<dbReference type="Gene3D" id="2.60.40.1120">
    <property type="entry name" value="Carboxypeptidase-like, regulatory domain"/>
    <property type="match status" value="1"/>
</dbReference>
<dbReference type="Pfam" id="PF13715">
    <property type="entry name" value="CarbopepD_reg_2"/>
    <property type="match status" value="1"/>
</dbReference>
<dbReference type="Pfam" id="PF13600">
    <property type="entry name" value="DUF4140"/>
    <property type="match status" value="1"/>
</dbReference>
<sequence length="632" mass="70024">MKQYLKAFIALSLVSFTAMGQEEGKIKATSTIQEVTVFLSGAQVTRNAASIEIPKGVNYIVFNGVSPDIDEKSIQVKGAGNFTILSVSRQLNFLKNKETGSPDKAFQEKMDEYQEKLTALNNELEVSKAEEQMILKNQTVMNGNTSFDVLKLKQALDFQNERLKANKAKQTSLNHNIKKLNDEMALAKRQFIENNGITNTTSTDIAVKVSSNSITKGSFSISYLVKNAGWYPFYDLRAKNVTSKVNLVYKANVSQNSGEDWKNVKLTLSTGNPNVDNQIPSLRKYELGYVNQGYGFNFQNNTISTVSGKITDNEGQPLAGVSIRVKNSSLGTSTDGSGNYNLQLPNSNSSNRLVVSYIGFDTREVIVSRETHNIVLQPTQMALNETVVVGYGKAKAETALSGRLAGVSTLNTTTKAAPPVNTIEVETVEQPTNISFNIVNSYTILSDGKNSAVDIASYDVASDYEYYAVPKLNNNVYLMANLSDLKDLNLITGEASIFYDGTYLGKTLINTSNTSDTLNISLGIDKNIVITREKEKNFKETQFLGSNKKETRSFIINIRNNKNVPINLLVEDHLPIATNNDITVERQDISNAKYDENNGKLLWKLNLKPQTEEKLKIKYNVRSPRNSIINLE</sequence>
<evidence type="ECO:0000256" key="1">
    <source>
        <dbReference type="SAM" id="Coils"/>
    </source>
</evidence>
<evidence type="ECO:0000259" key="4">
    <source>
        <dbReference type="Pfam" id="PF13600"/>
    </source>
</evidence>
<dbReference type="InterPro" id="IPR037291">
    <property type="entry name" value="DUF4139"/>
</dbReference>
<accession>A0ABW4IE77</accession>